<organism evidence="2 3">
    <name type="scientific">Methylophilus glucosoxydans</name>
    <dbReference type="NCBI Taxonomy" id="752553"/>
    <lineage>
        <taxon>Bacteria</taxon>
        <taxon>Pseudomonadati</taxon>
        <taxon>Pseudomonadota</taxon>
        <taxon>Betaproteobacteria</taxon>
        <taxon>Nitrosomonadales</taxon>
        <taxon>Methylophilaceae</taxon>
        <taxon>Methylophilus</taxon>
    </lineage>
</organism>
<protein>
    <recommendedName>
        <fullName evidence="4">Proline-rich region</fullName>
    </recommendedName>
</protein>
<evidence type="ECO:0000256" key="1">
    <source>
        <dbReference type="SAM" id="SignalP"/>
    </source>
</evidence>
<dbReference type="EMBL" id="JBHTJW010000002">
    <property type="protein sequence ID" value="MFD0929453.1"/>
    <property type="molecule type" value="Genomic_DNA"/>
</dbReference>
<name>A0ABW3GIG6_9PROT</name>
<keyword evidence="1" id="KW-0732">Signal</keyword>
<sequence length="145" mass="15807">MLPLTSTLKKMIYLSLGICCALASQLAYAHPPGRGWHGGVGLYFGAPYPFFPYAYAPYAYPYPYVYSPPPVVITQPQSQVYIEQDSNNATNAAPGNSTAPATSASNNNAYWYYCEAANGYYPYVKECPAGWKQVTPTPPTNTPAK</sequence>
<dbReference type="Proteomes" id="UP001597106">
    <property type="component" value="Unassembled WGS sequence"/>
</dbReference>
<feature type="chain" id="PRO_5047383325" description="Proline-rich region" evidence="1">
    <location>
        <begin position="30"/>
        <end position="145"/>
    </location>
</feature>
<keyword evidence="3" id="KW-1185">Reference proteome</keyword>
<feature type="signal peptide" evidence="1">
    <location>
        <begin position="1"/>
        <end position="29"/>
    </location>
</feature>
<gene>
    <name evidence="2" type="ORF">ACFQ1T_06630</name>
</gene>
<dbReference type="RefSeq" id="WP_379075068.1">
    <property type="nucleotide sequence ID" value="NZ_JBHTJW010000002.1"/>
</dbReference>
<evidence type="ECO:0000313" key="3">
    <source>
        <dbReference type="Proteomes" id="UP001597106"/>
    </source>
</evidence>
<proteinExistence type="predicted"/>
<accession>A0ABW3GIG6</accession>
<comment type="caution">
    <text evidence="2">The sequence shown here is derived from an EMBL/GenBank/DDBJ whole genome shotgun (WGS) entry which is preliminary data.</text>
</comment>
<evidence type="ECO:0000313" key="2">
    <source>
        <dbReference type="EMBL" id="MFD0929453.1"/>
    </source>
</evidence>
<evidence type="ECO:0008006" key="4">
    <source>
        <dbReference type="Google" id="ProtNLM"/>
    </source>
</evidence>
<reference evidence="3" key="1">
    <citation type="journal article" date="2019" name="Int. J. Syst. Evol. Microbiol.">
        <title>The Global Catalogue of Microorganisms (GCM) 10K type strain sequencing project: providing services to taxonomists for standard genome sequencing and annotation.</title>
        <authorList>
            <consortium name="The Broad Institute Genomics Platform"/>
            <consortium name="The Broad Institute Genome Sequencing Center for Infectious Disease"/>
            <person name="Wu L."/>
            <person name="Ma J."/>
        </authorList>
    </citation>
    <scope>NUCLEOTIDE SEQUENCE [LARGE SCALE GENOMIC DNA]</scope>
    <source>
        <strain evidence="3">CCUG 59685</strain>
    </source>
</reference>